<proteinExistence type="predicted"/>
<sequence>MNKLYGTNPTLILDRLSQLALIPGKAPAPIRQPGGEQEKSSGQSGGEQNSGQQASHQPSETPDNNINKHHGRGERGDGDGDHPGPSRNIKCAQCGVNPRVEPKLYCWDCLEQQKAAKRPIQKKGNKGLNEALKKTIIFGDVGALLQADELIEKGATLELSFIIEKLSQFIDPEPEPEMSIWSTLTSMFFQILGYEPVKPVKPVKERDRVKTIEPWVDLWIESNFIDIESEEWNELILTGLKAEYKDLIEDEIDTYPRIWLKWLSKKFSQPFLDNEFVNAVKERKYWNAISLKNNGAKVNQTDIDAELEKAVADNDAERTENLHSLGSTRYEPALTLLLKDLCYKNLYSYSIANDYLAQGAVVTTEIMKIMIRMVERTENKDNLLKMLINQAQPEVLTAGLDYAFSLNKTEAIEVLIKLGGSTITSLITPELMQGTNYSYSAYVSILKRNLKSDASLSRDITKAGLQNAILSGDSNDAQFWIKHGASAEVYQLTKGLEAAAERGNFKNAKEWVELGAELSKKITNKGLKAVARRGNFKHAKEWVELGAELSKKIISNGLDAAIKAIDIESARSWRKLKLSPEQSQ</sequence>
<feature type="compositionally biased region" description="Low complexity" evidence="1">
    <location>
        <begin position="32"/>
        <end position="55"/>
    </location>
</feature>
<dbReference type="SUPFAM" id="SSF140860">
    <property type="entry name" value="Pseudo ankyrin repeat-like"/>
    <property type="match status" value="1"/>
</dbReference>
<feature type="compositionally biased region" description="Polar residues" evidence="1">
    <location>
        <begin position="56"/>
        <end position="65"/>
    </location>
</feature>
<organism evidence="2 3">
    <name type="scientific">Endozoicomonas euniceicola</name>
    <dbReference type="NCBI Taxonomy" id="1234143"/>
    <lineage>
        <taxon>Bacteria</taxon>
        <taxon>Pseudomonadati</taxon>
        <taxon>Pseudomonadota</taxon>
        <taxon>Gammaproteobacteria</taxon>
        <taxon>Oceanospirillales</taxon>
        <taxon>Endozoicomonadaceae</taxon>
        <taxon>Endozoicomonas</taxon>
    </lineage>
</organism>
<evidence type="ECO:0008006" key="4">
    <source>
        <dbReference type="Google" id="ProtNLM"/>
    </source>
</evidence>
<name>A0ABY6GZ10_9GAMM</name>
<gene>
    <name evidence="2" type="ORF">NX720_06855</name>
</gene>
<evidence type="ECO:0000313" key="3">
    <source>
        <dbReference type="Proteomes" id="UP001163255"/>
    </source>
</evidence>
<evidence type="ECO:0000313" key="2">
    <source>
        <dbReference type="EMBL" id="UYM17619.1"/>
    </source>
</evidence>
<feature type="compositionally biased region" description="Basic and acidic residues" evidence="1">
    <location>
        <begin position="73"/>
        <end position="84"/>
    </location>
</feature>
<reference evidence="2" key="1">
    <citation type="submission" date="2022-10" db="EMBL/GenBank/DDBJ databases">
        <title>Completed Genome Sequence of two octocoral isolated bacterium, Endozoicomonas euniceicola EF212T and Endozoicomonas gorgoniicola PS125T.</title>
        <authorList>
            <person name="Chiou Y.-J."/>
            <person name="Chen Y.-H."/>
        </authorList>
    </citation>
    <scope>NUCLEOTIDE SEQUENCE</scope>
    <source>
        <strain evidence="2">EF212</strain>
    </source>
</reference>
<evidence type="ECO:0000256" key="1">
    <source>
        <dbReference type="SAM" id="MobiDB-lite"/>
    </source>
</evidence>
<keyword evidence="3" id="KW-1185">Reference proteome</keyword>
<dbReference type="EMBL" id="CP103300">
    <property type="protein sequence ID" value="UYM17619.1"/>
    <property type="molecule type" value="Genomic_DNA"/>
</dbReference>
<dbReference type="RefSeq" id="WP_262600267.1">
    <property type="nucleotide sequence ID" value="NZ_CP103300.1"/>
</dbReference>
<accession>A0ABY6GZ10</accession>
<protein>
    <recommendedName>
        <fullName evidence="4">Ankyrin repeat protein</fullName>
    </recommendedName>
</protein>
<dbReference type="Proteomes" id="UP001163255">
    <property type="component" value="Chromosome"/>
</dbReference>
<feature type="region of interest" description="Disordered" evidence="1">
    <location>
        <begin position="24"/>
        <end position="85"/>
    </location>
</feature>